<protein>
    <recommendedName>
        <fullName evidence="1">Protein FAR1-RELATED SEQUENCE</fullName>
    </recommendedName>
</protein>
<feature type="domain" description="MULE transposase" evidence="2">
    <location>
        <begin position="2"/>
        <end position="46"/>
    </location>
</feature>
<dbReference type="InterPro" id="IPR018289">
    <property type="entry name" value="MULE_transposase_dom"/>
</dbReference>
<keyword evidence="1" id="KW-0862">Zinc</keyword>
<evidence type="ECO:0000313" key="4">
    <source>
        <dbReference type="Proteomes" id="UP001291926"/>
    </source>
</evidence>
<dbReference type="Pfam" id="PF10551">
    <property type="entry name" value="MULE"/>
    <property type="match status" value="1"/>
</dbReference>
<keyword evidence="1" id="KW-0479">Metal-binding</keyword>
<sequence length="430" mass="50566">MKTWLRAMGGQAPKVILADQDKPLKSAIEEVFANSRHCFALWHILRKIPETLVHVLKQHDNFMKKFNKCIFKSLTDEDFDMRWWKMVGRFELQENEWVHSLYVDRKKWVPTFMRETFLAGMSTSIRLESVNSFFDKYIQKKINLKEFVRQYGTILQNRYEEEDMADFDTWHKQPALKSPSPWEKQMSTIYTHAVFRKFQVEVLGVVGCHPKKEKEKDNVGNIIFRVDDCEKTETFMRWTKDAKNRQVVVEGTERIQTRVQRYNDLCRRAIELGEEGSLSEENYKIASRALVEALKNCVNINNRSTVECSGSSVALRCAEEVNQLVQSSKTNKKKTPNKKRKVQTESEAIVVEAQEINQRCRGWGKRTPLRPTIYDGFYGTQQSMPVLGHLDFRQPSFSYGIQVEHNVRMDLVQIQRKFSRLVKFISTYFE</sequence>
<evidence type="ECO:0000259" key="2">
    <source>
        <dbReference type="Pfam" id="PF10551"/>
    </source>
</evidence>
<dbReference type="EMBL" id="JAYDYQ010000426">
    <property type="protein sequence ID" value="KAK4493354.1"/>
    <property type="molecule type" value="Genomic_DNA"/>
</dbReference>
<dbReference type="PANTHER" id="PTHR31669:SF21">
    <property type="entry name" value="PROTEIN FAR-RED IMPAIRED RESPONSE 1"/>
    <property type="match status" value="1"/>
</dbReference>
<dbReference type="PANTHER" id="PTHR31669">
    <property type="entry name" value="PROTEIN FAR1-RELATED SEQUENCE 10-RELATED"/>
    <property type="match status" value="1"/>
</dbReference>
<gene>
    <name evidence="3" type="ORF">RD792_017751</name>
</gene>
<name>A0ABR0DVW2_9LAMI</name>
<keyword evidence="4" id="KW-1185">Reference proteome</keyword>
<comment type="caution">
    <text evidence="3">The sequence shown here is derived from an EMBL/GenBank/DDBJ whole genome shotgun (WGS) entry which is preliminary data.</text>
</comment>
<keyword evidence="1" id="KW-0539">Nucleus</keyword>
<comment type="similarity">
    <text evidence="1">Belongs to the FHY3/FAR1 family.</text>
</comment>
<keyword evidence="1" id="KW-0863">Zinc-finger</keyword>
<evidence type="ECO:0000256" key="1">
    <source>
        <dbReference type="RuleBase" id="RU367018"/>
    </source>
</evidence>
<organism evidence="3 4">
    <name type="scientific">Penstemon davidsonii</name>
    <dbReference type="NCBI Taxonomy" id="160366"/>
    <lineage>
        <taxon>Eukaryota</taxon>
        <taxon>Viridiplantae</taxon>
        <taxon>Streptophyta</taxon>
        <taxon>Embryophyta</taxon>
        <taxon>Tracheophyta</taxon>
        <taxon>Spermatophyta</taxon>
        <taxon>Magnoliopsida</taxon>
        <taxon>eudicotyledons</taxon>
        <taxon>Gunneridae</taxon>
        <taxon>Pentapetalae</taxon>
        <taxon>asterids</taxon>
        <taxon>lamiids</taxon>
        <taxon>Lamiales</taxon>
        <taxon>Plantaginaceae</taxon>
        <taxon>Cheloneae</taxon>
        <taxon>Penstemon</taxon>
    </lineage>
</organism>
<dbReference type="Proteomes" id="UP001291926">
    <property type="component" value="Unassembled WGS sequence"/>
</dbReference>
<dbReference type="InterPro" id="IPR031052">
    <property type="entry name" value="FHY3/FAR1"/>
</dbReference>
<comment type="function">
    <text evidence="1">Putative transcription activator involved in regulating light control of development.</text>
</comment>
<accession>A0ABR0DVW2</accession>
<comment type="subcellular location">
    <subcellularLocation>
        <location evidence="1">Nucleus</location>
    </subcellularLocation>
</comment>
<reference evidence="3 4" key="1">
    <citation type="journal article" date="2023" name="bioRxiv">
        <title>Genome report: Whole genome sequence and annotation of Penstemon davidsonii.</title>
        <authorList>
            <person name="Ostevik K.L."/>
            <person name="Alabady M."/>
            <person name="Zhang M."/>
            <person name="Rausher M.D."/>
        </authorList>
    </citation>
    <scope>NUCLEOTIDE SEQUENCE [LARGE SCALE GENOMIC DNA]</scope>
    <source>
        <strain evidence="3">DNT005</strain>
        <tissue evidence="3">Whole leaf</tissue>
    </source>
</reference>
<proteinExistence type="inferred from homology"/>
<evidence type="ECO:0000313" key="3">
    <source>
        <dbReference type="EMBL" id="KAK4493354.1"/>
    </source>
</evidence>